<feature type="binding site" evidence="10">
    <location>
        <position position="166"/>
    </location>
    <ligand>
        <name>substrate</name>
    </ligand>
</feature>
<dbReference type="InterPro" id="IPR033132">
    <property type="entry name" value="GH_1_N_CS"/>
</dbReference>
<evidence type="ECO:0000313" key="12">
    <source>
        <dbReference type="EMBL" id="GHH69617.1"/>
    </source>
</evidence>
<keyword evidence="6" id="KW-0119">Carbohydrate metabolism</keyword>
<dbReference type="SUPFAM" id="SSF51445">
    <property type="entry name" value="(Trans)glycosidases"/>
    <property type="match status" value="1"/>
</dbReference>
<name>A0A919FNR9_9ACTN</name>
<protein>
    <recommendedName>
        <fullName evidence="3 11">Beta-glucosidase</fullName>
        <ecNumber evidence="3 11">3.2.1.21</ecNumber>
    </recommendedName>
</protein>
<evidence type="ECO:0000256" key="7">
    <source>
        <dbReference type="ARBA" id="ARBA00023295"/>
    </source>
</evidence>
<dbReference type="NCBIfam" id="TIGR03356">
    <property type="entry name" value="BGL"/>
    <property type="match status" value="1"/>
</dbReference>
<feature type="binding site" evidence="10">
    <location>
        <position position="295"/>
    </location>
    <ligand>
        <name>substrate</name>
    </ligand>
</feature>
<accession>A0A919FNR9</accession>
<proteinExistence type="inferred from homology"/>
<dbReference type="GeneID" id="95353288"/>
<dbReference type="Proteomes" id="UP000617734">
    <property type="component" value="Unassembled WGS sequence"/>
</dbReference>
<feature type="binding site" evidence="10">
    <location>
        <position position="21"/>
    </location>
    <ligand>
        <name>substrate</name>
    </ligand>
</feature>
<keyword evidence="8" id="KW-0624">Polysaccharide degradation</keyword>
<keyword evidence="5" id="KW-0136">Cellulose degradation</keyword>
<feature type="binding site" evidence="10">
    <location>
        <position position="401"/>
    </location>
    <ligand>
        <name>substrate</name>
    </ligand>
</feature>
<dbReference type="GO" id="GO:0030245">
    <property type="term" value="P:cellulose catabolic process"/>
    <property type="evidence" value="ECO:0007669"/>
    <property type="project" value="UniProtKB-KW"/>
</dbReference>
<dbReference type="InterPro" id="IPR017736">
    <property type="entry name" value="Glyco_hydro_1_beta-glucosidase"/>
</dbReference>
<evidence type="ECO:0000256" key="8">
    <source>
        <dbReference type="ARBA" id="ARBA00023326"/>
    </source>
</evidence>
<comment type="caution">
    <text evidence="12">The sequence shown here is derived from an EMBL/GenBank/DDBJ whole genome shotgun (WGS) entry which is preliminary data.</text>
</comment>
<feature type="active site" description="Proton donor" evidence="9">
    <location>
        <position position="167"/>
    </location>
</feature>
<dbReference type="InterPro" id="IPR017853">
    <property type="entry name" value="GH"/>
</dbReference>
<dbReference type="EMBL" id="BNBO01000012">
    <property type="protein sequence ID" value="GHH69617.1"/>
    <property type="molecule type" value="Genomic_DNA"/>
</dbReference>
<organism evidence="12 13">
    <name type="scientific">Kitasatospora indigofera</name>
    <dbReference type="NCBI Taxonomy" id="67307"/>
    <lineage>
        <taxon>Bacteria</taxon>
        <taxon>Bacillati</taxon>
        <taxon>Actinomycetota</taxon>
        <taxon>Actinomycetes</taxon>
        <taxon>Kitasatosporales</taxon>
        <taxon>Streptomycetaceae</taxon>
        <taxon>Kitasatospora</taxon>
    </lineage>
</organism>
<reference evidence="12" key="1">
    <citation type="journal article" date="2014" name="Int. J. Syst. Evol. Microbiol.">
        <title>Complete genome sequence of Corynebacterium casei LMG S-19264T (=DSM 44701T), isolated from a smear-ripened cheese.</title>
        <authorList>
            <consortium name="US DOE Joint Genome Institute (JGI-PGF)"/>
            <person name="Walter F."/>
            <person name="Albersmeier A."/>
            <person name="Kalinowski J."/>
            <person name="Ruckert C."/>
        </authorList>
    </citation>
    <scope>NUCLEOTIDE SEQUENCE</scope>
    <source>
        <strain evidence="12">JCM 4646</strain>
    </source>
</reference>
<evidence type="ECO:0000256" key="4">
    <source>
        <dbReference type="ARBA" id="ARBA00022801"/>
    </source>
</evidence>
<keyword evidence="13" id="KW-1185">Reference proteome</keyword>
<reference evidence="12" key="2">
    <citation type="submission" date="2020-09" db="EMBL/GenBank/DDBJ databases">
        <authorList>
            <person name="Sun Q."/>
            <person name="Ohkuma M."/>
        </authorList>
    </citation>
    <scope>NUCLEOTIDE SEQUENCE</scope>
    <source>
        <strain evidence="12">JCM 4646</strain>
    </source>
</reference>
<evidence type="ECO:0000256" key="10">
    <source>
        <dbReference type="PIRSR" id="PIRSR617736-2"/>
    </source>
</evidence>
<dbReference type="EC" id="3.2.1.21" evidence="3 11"/>
<gene>
    <name evidence="12" type="ORF">GCM10018781_28380</name>
</gene>
<keyword evidence="7 11" id="KW-0326">Glycosidase</keyword>
<dbReference type="GO" id="GO:0005829">
    <property type="term" value="C:cytosol"/>
    <property type="evidence" value="ECO:0007669"/>
    <property type="project" value="TreeGrafter"/>
</dbReference>
<dbReference type="GO" id="GO:0008422">
    <property type="term" value="F:beta-glucosidase activity"/>
    <property type="evidence" value="ECO:0007669"/>
    <property type="project" value="UniProtKB-EC"/>
</dbReference>
<dbReference type="Gene3D" id="3.20.20.80">
    <property type="entry name" value="Glycosidases"/>
    <property type="match status" value="1"/>
</dbReference>
<dbReference type="Pfam" id="PF00232">
    <property type="entry name" value="Glyco_hydro_1"/>
    <property type="match status" value="1"/>
</dbReference>
<feature type="binding site" evidence="10">
    <location>
        <begin position="408"/>
        <end position="409"/>
    </location>
    <ligand>
        <name>substrate</name>
    </ligand>
</feature>
<dbReference type="PANTHER" id="PTHR10353:SF36">
    <property type="entry name" value="LP05116P"/>
    <property type="match status" value="1"/>
</dbReference>
<dbReference type="InterPro" id="IPR001360">
    <property type="entry name" value="Glyco_hydro_1"/>
</dbReference>
<evidence type="ECO:0000256" key="2">
    <source>
        <dbReference type="ARBA" id="ARBA00010838"/>
    </source>
</evidence>
<evidence type="ECO:0000256" key="1">
    <source>
        <dbReference type="ARBA" id="ARBA00000448"/>
    </source>
</evidence>
<dbReference type="AlphaFoldDB" id="A0A919FNR9"/>
<sequence>MPNRLDLPSDFRWGVSTASYQIEGAVEEDGRGPSIWDTFAARAGAVRGGHTGAVACDHYHRYPEDVALMKGLGLDGYRFSIAWPRIRPTGSGPANPAGLAFYDRLVDGLLEAGITPLPTLFHWDLPQALEDTDGWLNRDTAYRFAEYTALVADRLGDRVPAWITLNEPFVHMVYGYAMGIHAPGRALMLDALPAAHHQLLGHGLAAAVLRERGLDVMIANNLTPVRPVSSSEADQAAATAYDALHNRLFTDPILLGHYPDLSAFGVGPDLGGSVRDGDLKLIAGPGLDALGVNYYNPTRIAAPTDPGLPFAEAPIEGVPRTAFDWPVVPDGLRELLTGLRDRYGAALPPVTITENGCSVADEPVADGTVSDPDRIAYLAGHLDALAAAVAEGVDVRGYFTWSLLDNFEWAQGFSQRFGLVHVDFETQRRTPKASYEWYRDLIAAHRGRSDGRRRSGSVNSGL</sequence>
<dbReference type="PRINTS" id="PR00131">
    <property type="entry name" value="GLHYDRLASE1"/>
</dbReference>
<evidence type="ECO:0000256" key="5">
    <source>
        <dbReference type="ARBA" id="ARBA00023001"/>
    </source>
</evidence>
<comment type="similarity">
    <text evidence="2 11">Belongs to the glycosyl hydrolase 1 family.</text>
</comment>
<keyword evidence="4 11" id="KW-0378">Hydrolase</keyword>
<evidence type="ECO:0000256" key="3">
    <source>
        <dbReference type="ARBA" id="ARBA00012744"/>
    </source>
</evidence>
<comment type="catalytic activity">
    <reaction evidence="1 11">
        <text>Hydrolysis of terminal, non-reducing beta-D-glucosyl residues with release of beta-D-glucose.</text>
        <dbReference type="EC" id="3.2.1.21"/>
    </reaction>
</comment>
<evidence type="ECO:0000256" key="9">
    <source>
        <dbReference type="PIRSR" id="PIRSR617736-1"/>
    </source>
</evidence>
<evidence type="ECO:0000256" key="11">
    <source>
        <dbReference type="RuleBase" id="RU361175"/>
    </source>
</evidence>
<dbReference type="PROSITE" id="PS00653">
    <property type="entry name" value="GLYCOSYL_HYDROL_F1_2"/>
    <property type="match status" value="1"/>
</dbReference>
<dbReference type="RefSeq" id="WP_190211167.1">
    <property type="nucleotide sequence ID" value="NZ_BNBO01000012.1"/>
</dbReference>
<feature type="active site" description="Nucleophile" evidence="9">
    <location>
        <position position="354"/>
    </location>
</feature>
<evidence type="ECO:0000256" key="6">
    <source>
        <dbReference type="ARBA" id="ARBA00023277"/>
    </source>
</evidence>
<dbReference type="PANTHER" id="PTHR10353">
    <property type="entry name" value="GLYCOSYL HYDROLASE"/>
    <property type="match status" value="1"/>
</dbReference>
<evidence type="ECO:0000313" key="13">
    <source>
        <dbReference type="Proteomes" id="UP000617734"/>
    </source>
</evidence>
<dbReference type="FunFam" id="3.20.20.80:FF:000004">
    <property type="entry name" value="Beta-glucosidase 6-phospho-beta-glucosidase"/>
    <property type="match status" value="1"/>
</dbReference>
<feature type="binding site" evidence="10">
    <location>
        <position position="122"/>
    </location>
    <ligand>
        <name>substrate</name>
    </ligand>
</feature>